<organism evidence="3 4">
    <name type="scientific">Globodera rostochiensis</name>
    <name type="common">Golden nematode worm</name>
    <name type="synonym">Heterodera rostochiensis</name>
    <dbReference type="NCBI Taxonomy" id="31243"/>
    <lineage>
        <taxon>Eukaryota</taxon>
        <taxon>Metazoa</taxon>
        <taxon>Ecdysozoa</taxon>
        <taxon>Nematoda</taxon>
        <taxon>Chromadorea</taxon>
        <taxon>Rhabditida</taxon>
        <taxon>Tylenchina</taxon>
        <taxon>Tylenchomorpha</taxon>
        <taxon>Tylenchoidea</taxon>
        <taxon>Heteroderidae</taxon>
        <taxon>Heteroderinae</taxon>
        <taxon>Globodera</taxon>
    </lineage>
</organism>
<protein>
    <submittedName>
        <fullName evidence="4">Uncharacterized protein</fullName>
    </submittedName>
</protein>
<dbReference type="AlphaFoldDB" id="A0A914HI69"/>
<reference evidence="4" key="1">
    <citation type="submission" date="2022-11" db="UniProtKB">
        <authorList>
            <consortium name="WormBaseParasite"/>
        </authorList>
    </citation>
    <scope>IDENTIFICATION</scope>
</reference>
<evidence type="ECO:0000256" key="2">
    <source>
        <dbReference type="SAM" id="Phobius"/>
    </source>
</evidence>
<evidence type="ECO:0000313" key="4">
    <source>
        <dbReference type="WBParaSite" id="Gr19_v10_g17596.t1"/>
    </source>
</evidence>
<keyword evidence="2" id="KW-0812">Transmembrane</keyword>
<evidence type="ECO:0000313" key="3">
    <source>
        <dbReference type="Proteomes" id="UP000887572"/>
    </source>
</evidence>
<evidence type="ECO:0000256" key="1">
    <source>
        <dbReference type="SAM" id="MobiDB-lite"/>
    </source>
</evidence>
<accession>A0A914HI69</accession>
<dbReference type="WBParaSite" id="Gr19_v10_g17596.t1">
    <property type="protein sequence ID" value="Gr19_v10_g17596.t1"/>
    <property type="gene ID" value="Gr19_v10_g17596"/>
</dbReference>
<keyword evidence="2" id="KW-1133">Transmembrane helix</keyword>
<keyword evidence="2" id="KW-0472">Membrane</keyword>
<dbReference type="Proteomes" id="UP000887572">
    <property type="component" value="Unplaced"/>
</dbReference>
<feature type="transmembrane region" description="Helical" evidence="2">
    <location>
        <begin position="68"/>
        <end position="86"/>
    </location>
</feature>
<sequence>MSGRSEIRTRTSSSSTMNQSVLRDEGTVVRQQWAIEEDESTIDRSRSPSPFRPEENNQPESSSIYTELLYVSFGVIAIGTVLYFGYRRFSR</sequence>
<feature type="region of interest" description="Disordered" evidence="1">
    <location>
        <begin position="1"/>
        <end position="61"/>
    </location>
</feature>
<proteinExistence type="predicted"/>
<keyword evidence="3" id="KW-1185">Reference proteome</keyword>
<name>A0A914HI69_GLORO</name>